<evidence type="ECO:0000256" key="9">
    <source>
        <dbReference type="ARBA" id="ARBA00047745"/>
    </source>
</evidence>
<keyword evidence="4 10" id="KW-0808">Transferase</keyword>
<dbReference type="GO" id="GO:0005829">
    <property type="term" value="C:cytosol"/>
    <property type="evidence" value="ECO:0007669"/>
    <property type="project" value="TreeGrafter"/>
</dbReference>
<comment type="caution">
    <text evidence="13">The sequence shown here is derived from an EMBL/GenBank/DDBJ whole genome shotgun (WGS) entry which is preliminary data.</text>
</comment>
<evidence type="ECO:0000256" key="3">
    <source>
        <dbReference type="ARBA" id="ARBA00013596"/>
    </source>
</evidence>
<dbReference type="EC" id="2.7.1.56" evidence="2 11"/>
<dbReference type="GO" id="GO:0016052">
    <property type="term" value="P:carbohydrate catabolic process"/>
    <property type="evidence" value="ECO:0007669"/>
    <property type="project" value="UniProtKB-ARBA"/>
</dbReference>
<dbReference type="GO" id="GO:0005524">
    <property type="term" value="F:ATP binding"/>
    <property type="evidence" value="ECO:0007669"/>
    <property type="project" value="UniProtKB-UniRule"/>
</dbReference>
<evidence type="ECO:0000256" key="7">
    <source>
        <dbReference type="ARBA" id="ARBA00022840"/>
    </source>
</evidence>
<gene>
    <name evidence="13" type="ORF">HMPREF1015_01698</name>
</gene>
<dbReference type="AlphaFoldDB" id="G9QKK9"/>
<accession>G9QKK9</accession>
<dbReference type="GO" id="GO:0044281">
    <property type="term" value="P:small molecule metabolic process"/>
    <property type="evidence" value="ECO:0007669"/>
    <property type="project" value="UniProtKB-ARBA"/>
</dbReference>
<keyword evidence="7 11" id="KW-0067">ATP-binding</keyword>
<evidence type="ECO:0000256" key="2">
    <source>
        <dbReference type="ARBA" id="ARBA00012131"/>
    </source>
</evidence>
<dbReference type="PANTHER" id="PTHR46566:SF1">
    <property type="entry name" value="1-PHOSPHOFRUCTOKINASE"/>
    <property type="match status" value="1"/>
</dbReference>
<evidence type="ECO:0000313" key="13">
    <source>
        <dbReference type="EMBL" id="EHL78308.1"/>
    </source>
</evidence>
<reference evidence="13 14" key="1">
    <citation type="submission" date="2011-09" db="EMBL/GenBank/DDBJ databases">
        <title>The Genome Sequence of Bacillus smithii 7_3_47FAA.</title>
        <authorList>
            <consortium name="The Broad Institute Genome Sequencing Platform"/>
            <person name="Earl A."/>
            <person name="Ward D."/>
            <person name="Feldgarden M."/>
            <person name="Gevers D."/>
            <person name="Daigneault M."/>
            <person name="Strauss J."/>
            <person name="Allen-Vercoe E."/>
            <person name="Young S.K."/>
            <person name="Zeng Q."/>
            <person name="Gargeya S."/>
            <person name="Fitzgerald M."/>
            <person name="Haas B."/>
            <person name="Abouelleil A."/>
            <person name="Alvarado L."/>
            <person name="Arachchi H.M."/>
            <person name="Berlin A."/>
            <person name="Brown A."/>
            <person name="Chapman S.B."/>
            <person name="Chen Z."/>
            <person name="Dunbar C."/>
            <person name="Freedman E."/>
            <person name="Gearin G."/>
            <person name="Goldberg J."/>
            <person name="Griggs A."/>
            <person name="Gujja S."/>
            <person name="Heiman D."/>
            <person name="Howarth C."/>
            <person name="Larson L."/>
            <person name="Lui A."/>
            <person name="MacDonald P.J.P."/>
            <person name="Montmayeur A."/>
            <person name="Murphy C."/>
            <person name="Neiman D."/>
            <person name="Pearson M."/>
            <person name="Priest M."/>
            <person name="Roberts A."/>
            <person name="Saif S."/>
            <person name="Shea T."/>
            <person name="Shenoy N."/>
            <person name="Sisk P."/>
            <person name="Stolte C."/>
            <person name="Sykes S."/>
            <person name="Wortman J."/>
            <person name="Nusbaum C."/>
            <person name="Birren B."/>
        </authorList>
    </citation>
    <scope>NUCLEOTIDE SEQUENCE [LARGE SCALE GENOMIC DNA]</scope>
    <source>
        <strain evidence="13 14">7_3_47FAA</strain>
    </source>
</reference>
<keyword evidence="5 11" id="KW-0547">Nucleotide-binding</keyword>
<comment type="similarity">
    <text evidence="1 11">Belongs to the carbohydrate kinase PfkB family.</text>
</comment>
<dbReference type="SUPFAM" id="SSF53613">
    <property type="entry name" value="Ribokinase-like"/>
    <property type="match status" value="1"/>
</dbReference>
<dbReference type="PROSITE" id="PS00584">
    <property type="entry name" value="PFKB_KINASES_2"/>
    <property type="match status" value="1"/>
</dbReference>
<evidence type="ECO:0000256" key="1">
    <source>
        <dbReference type="ARBA" id="ARBA00010688"/>
    </source>
</evidence>
<proteinExistence type="inferred from homology"/>
<sequence>MIYTITLNPSIDYILAMDRLEPGSLNRSTHETVLPGGKGINVSRVLKRLDIDSTVLGFGGGFTGRYIEEYLRKEGISSRLVPVDGLSRINVKIMADQETEINANGPDIQRADLEKLLQTVAGLTSGDVLVLAGSIPASIPKTFYQTIAETIQGKDVRLVVDAEKNLLEPVLDYRPFLIKPNHHELGQIFQATIKTVEEAVYYGKKLLERGVQNVIVSMAEQGSVLLNEQGVWQATVPKGELKSSVGAGDSTVAGFLAGIERGYSLEKSFQLANAAGSATAFSIGLCTKDQVEQLFDQVKVKKIM</sequence>
<dbReference type="PATRIC" id="fig|665952.3.peg.1551"/>
<keyword evidence="6 11" id="KW-0418">Kinase</keyword>
<feature type="domain" description="Carbohydrate kinase PfkB" evidence="12">
    <location>
        <begin position="11"/>
        <end position="287"/>
    </location>
</feature>
<dbReference type="GO" id="GO:0008662">
    <property type="term" value="F:1-phosphofructokinase activity"/>
    <property type="evidence" value="ECO:0007669"/>
    <property type="project" value="UniProtKB-UniRule"/>
</dbReference>
<evidence type="ECO:0000256" key="11">
    <source>
        <dbReference type="RuleBase" id="RU369061"/>
    </source>
</evidence>
<dbReference type="CDD" id="cd01164">
    <property type="entry name" value="FruK_PfkB_like"/>
    <property type="match status" value="1"/>
</dbReference>
<dbReference type="PANTHER" id="PTHR46566">
    <property type="entry name" value="1-PHOSPHOFRUCTOKINASE-RELATED"/>
    <property type="match status" value="1"/>
</dbReference>
<evidence type="ECO:0000256" key="8">
    <source>
        <dbReference type="ARBA" id="ARBA00032802"/>
    </source>
</evidence>
<dbReference type="InterPro" id="IPR022463">
    <property type="entry name" value="1-PFruKinase"/>
</dbReference>
<dbReference type="InterPro" id="IPR017583">
    <property type="entry name" value="Tagatose/fructose_Pkinase"/>
</dbReference>
<evidence type="ECO:0000256" key="6">
    <source>
        <dbReference type="ARBA" id="ARBA00022777"/>
    </source>
</evidence>
<comment type="catalytic activity">
    <reaction evidence="9 11">
        <text>beta-D-fructose 1-phosphate + ATP = beta-D-fructose 1,6-bisphosphate + ADP + H(+)</text>
        <dbReference type="Rhea" id="RHEA:14213"/>
        <dbReference type="ChEBI" id="CHEBI:15378"/>
        <dbReference type="ChEBI" id="CHEBI:30616"/>
        <dbReference type="ChEBI" id="CHEBI:32966"/>
        <dbReference type="ChEBI" id="CHEBI:138881"/>
        <dbReference type="ChEBI" id="CHEBI:456216"/>
        <dbReference type="EC" id="2.7.1.56"/>
    </reaction>
</comment>
<keyword evidence="14" id="KW-1185">Reference proteome</keyword>
<evidence type="ECO:0000259" key="12">
    <source>
        <dbReference type="Pfam" id="PF00294"/>
    </source>
</evidence>
<organism evidence="13 14">
    <name type="scientific">Bacillus smithii 7_3_47FAA</name>
    <dbReference type="NCBI Taxonomy" id="665952"/>
    <lineage>
        <taxon>Bacteria</taxon>
        <taxon>Bacillati</taxon>
        <taxon>Bacillota</taxon>
        <taxon>Bacilli</taxon>
        <taxon>Bacillales</taxon>
        <taxon>Bacillaceae</taxon>
        <taxon>Bacillus</taxon>
    </lineage>
</organism>
<dbReference type="HOGENOM" id="CLU_050013_1_0_9"/>
<dbReference type="InterPro" id="IPR002173">
    <property type="entry name" value="Carboh/pur_kinase_PfkB_CS"/>
</dbReference>
<dbReference type="FunFam" id="3.40.1190.20:FF:000001">
    <property type="entry name" value="Phosphofructokinase"/>
    <property type="match status" value="1"/>
</dbReference>
<dbReference type="InterPro" id="IPR029056">
    <property type="entry name" value="Ribokinase-like"/>
</dbReference>
<dbReference type="PIRSF" id="PIRSF000535">
    <property type="entry name" value="1PFK/6PFK/LacC"/>
    <property type="match status" value="1"/>
</dbReference>
<protein>
    <recommendedName>
        <fullName evidence="3 11">1-phosphofructokinase</fullName>
        <shortName evidence="11">Fru1PK</shortName>
        <ecNumber evidence="2 11">2.7.1.56</ecNumber>
    </recommendedName>
    <alternativeName>
        <fullName evidence="8 11">Fructose 1-phosphate kinase</fullName>
    </alternativeName>
</protein>
<dbReference type="RefSeq" id="WP_003353867.1">
    <property type="nucleotide sequence ID" value="NZ_JH414751.1"/>
</dbReference>
<name>G9QKK9_9BACI</name>
<dbReference type="NCBIfam" id="TIGR03828">
    <property type="entry name" value="pfkB"/>
    <property type="match status" value="1"/>
</dbReference>
<dbReference type="Proteomes" id="UP000011747">
    <property type="component" value="Unassembled WGS sequence"/>
</dbReference>
<evidence type="ECO:0000256" key="5">
    <source>
        <dbReference type="ARBA" id="ARBA00022741"/>
    </source>
</evidence>
<dbReference type="Gene3D" id="3.40.1190.20">
    <property type="match status" value="1"/>
</dbReference>
<dbReference type="InterPro" id="IPR011611">
    <property type="entry name" value="PfkB_dom"/>
</dbReference>
<evidence type="ECO:0000256" key="4">
    <source>
        <dbReference type="ARBA" id="ARBA00022679"/>
    </source>
</evidence>
<evidence type="ECO:0000313" key="14">
    <source>
        <dbReference type="Proteomes" id="UP000011747"/>
    </source>
</evidence>
<evidence type="ECO:0000256" key="10">
    <source>
        <dbReference type="PIRNR" id="PIRNR000535"/>
    </source>
</evidence>
<dbReference type="NCBIfam" id="TIGR03168">
    <property type="entry name" value="1-PFK"/>
    <property type="match status" value="1"/>
</dbReference>
<dbReference type="EMBL" id="ACWF01000082">
    <property type="protein sequence ID" value="EHL78308.1"/>
    <property type="molecule type" value="Genomic_DNA"/>
</dbReference>
<dbReference type="Pfam" id="PF00294">
    <property type="entry name" value="PfkB"/>
    <property type="match status" value="1"/>
</dbReference>
<comment type="function">
    <text evidence="11">Catalyzes the ATP-dependent phosphorylation of fructose-l-phosphate to fructose-l,6-bisphosphate.</text>
</comment>